<dbReference type="InterPro" id="IPR022551">
    <property type="entry name" value="BrxC"/>
</dbReference>
<accession>A0A1M7NL34</accession>
<protein>
    <submittedName>
        <fullName evidence="1">Bacillithiol system protein YtxJ</fullName>
    </submittedName>
</protein>
<dbReference type="InterPro" id="IPR036249">
    <property type="entry name" value="Thioredoxin-like_sf"/>
</dbReference>
<evidence type="ECO:0000313" key="2">
    <source>
        <dbReference type="Proteomes" id="UP000184184"/>
    </source>
</evidence>
<sequence length="106" mass="12224">MEITDIQTIEEFQSVVTNNNQMLLLKHSLTCPISDSANQAFQQFSEHTDTPLYRLYVQNARTLSDYIAKTHQIKHESPQAIKFEDGKPIWNASHFDITADNLKKMV</sequence>
<dbReference type="NCBIfam" id="TIGR04019">
    <property type="entry name" value="B_thiol_YtxJ"/>
    <property type="match status" value="1"/>
</dbReference>
<gene>
    <name evidence="1" type="ORF">SAMN05216179_1616</name>
</gene>
<dbReference type="AlphaFoldDB" id="A0A1M7NL34"/>
<dbReference type="Gene3D" id="3.40.30.10">
    <property type="entry name" value="Glutaredoxin"/>
    <property type="match status" value="1"/>
</dbReference>
<dbReference type="STRING" id="1027249.SAMN05216179_1616"/>
<dbReference type="Proteomes" id="UP000184184">
    <property type="component" value="Unassembled WGS sequence"/>
</dbReference>
<dbReference type="RefSeq" id="WP_073201353.1">
    <property type="nucleotide sequence ID" value="NZ_FRCZ01000003.1"/>
</dbReference>
<reference evidence="1 2" key="1">
    <citation type="submission" date="2016-11" db="EMBL/GenBank/DDBJ databases">
        <authorList>
            <person name="Jaros S."/>
            <person name="Januszkiewicz K."/>
            <person name="Wedrychowicz H."/>
        </authorList>
    </citation>
    <scope>NUCLEOTIDE SEQUENCE [LARGE SCALE GENOMIC DNA]</scope>
    <source>
        <strain evidence="1 2">CGMCC 1.10681</strain>
    </source>
</reference>
<name>A0A1M7NL34_9BACI</name>
<proteinExistence type="predicted"/>
<dbReference type="EMBL" id="FRCZ01000003">
    <property type="protein sequence ID" value="SHN04695.1"/>
    <property type="molecule type" value="Genomic_DNA"/>
</dbReference>
<dbReference type="SUPFAM" id="SSF52833">
    <property type="entry name" value="Thioredoxin-like"/>
    <property type="match status" value="1"/>
</dbReference>
<dbReference type="Pfam" id="PF11009">
    <property type="entry name" value="BrxC"/>
    <property type="match status" value="1"/>
</dbReference>
<organism evidence="1 2">
    <name type="scientific">Gracilibacillus kekensis</name>
    <dbReference type="NCBI Taxonomy" id="1027249"/>
    <lineage>
        <taxon>Bacteria</taxon>
        <taxon>Bacillati</taxon>
        <taxon>Bacillota</taxon>
        <taxon>Bacilli</taxon>
        <taxon>Bacillales</taxon>
        <taxon>Bacillaceae</taxon>
        <taxon>Gracilibacillus</taxon>
    </lineage>
</organism>
<evidence type="ECO:0000313" key="1">
    <source>
        <dbReference type="EMBL" id="SHN04695.1"/>
    </source>
</evidence>
<keyword evidence="2" id="KW-1185">Reference proteome</keyword>